<dbReference type="Proteomes" id="UP000008311">
    <property type="component" value="Unassembled WGS sequence"/>
</dbReference>
<evidence type="ECO:0000313" key="2">
    <source>
        <dbReference type="Proteomes" id="UP000008311"/>
    </source>
</evidence>
<reference evidence="2" key="1">
    <citation type="journal article" date="2010" name="Nat. Biotechnol.">
        <title>Draft genome sequence of the oilseed species Ricinus communis.</title>
        <authorList>
            <person name="Chan A.P."/>
            <person name="Crabtree J."/>
            <person name="Zhao Q."/>
            <person name="Lorenzi H."/>
            <person name="Orvis J."/>
            <person name="Puiu D."/>
            <person name="Melake-Berhan A."/>
            <person name="Jones K.M."/>
            <person name="Redman J."/>
            <person name="Chen G."/>
            <person name="Cahoon E.B."/>
            <person name="Gedil M."/>
            <person name="Stanke M."/>
            <person name="Haas B.J."/>
            <person name="Wortman J.R."/>
            <person name="Fraser-Liggett C.M."/>
            <person name="Ravel J."/>
            <person name="Rabinowicz P.D."/>
        </authorList>
    </citation>
    <scope>NUCLEOTIDE SEQUENCE [LARGE SCALE GENOMIC DNA]</scope>
    <source>
        <strain evidence="2">cv. Hale</strain>
    </source>
</reference>
<accession>B9TCL5</accession>
<sequence length="52" mass="5664">MSSERPKNGALEKEKPAGVYAASFNARAFVRQRPSHTLGVVVAMRLLTLPPL</sequence>
<gene>
    <name evidence="1" type="ORF">RCOM_1940980</name>
</gene>
<keyword evidence="2" id="KW-1185">Reference proteome</keyword>
<evidence type="ECO:0000313" key="1">
    <source>
        <dbReference type="EMBL" id="EEF26396.1"/>
    </source>
</evidence>
<protein>
    <submittedName>
        <fullName evidence="1">Uncharacterized protein</fullName>
    </submittedName>
</protein>
<name>B9TCL5_RICCO</name>
<organism evidence="1 2">
    <name type="scientific">Ricinus communis</name>
    <name type="common">Castor bean</name>
    <dbReference type="NCBI Taxonomy" id="3988"/>
    <lineage>
        <taxon>Eukaryota</taxon>
        <taxon>Viridiplantae</taxon>
        <taxon>Streptophyta</taxon>
        <taxon>Embryophyta</taxon>
        <taxon>Tracheophyta</taxon>
        <taxon>Spermatophyta</taxon>
        <taxon>Magnoliopsida</taxon>
        <taxon>eudicotyledons</taxon>
        <taxon>Gunneridae</taxon>
        <taxon>Pentapetalae</taxon>
        <taxon>rosids</taxon>
        <taxon>fabids</taxon>
        <taxon>Malpighiales</taxon>
        <taxon>Euphorbiaceae</taxon>
        <taxon>Acalyphoideae</taxon>
        <taxon>Acalypheae</taxon>
        <taxon>Ricinus</taxon>
    </lineage>
</organism>
<proteinExistence type="predicted"/>
<dbReference type="AlphaFoldDB" id="B9TCL5"/>
<dbReference type="EMBL" id="EQ977408">
    <property type="protein sequence ID" value="EEF26396.1"/>
    <property type="molecule type" value="Genomic_DNA"/>
</dbReference>
<dbReference type="InParanoid" id="B9TCL5"/>